<dbReference type="EMBL" id="JAPFFF010000013">
    <property type="protein sequence ID" value="KAK8871981.1"/>
    <property type="molecule type" value="Genomic_DNA"/>
</dbReference>
<evidence type="ECO:0000313" key="3">
    <source>
        <dbReference type="EMBL" id="KAK8871981.1"/>
    </source>
</evidence>
<name>A0ABR2J258_9EUKA</name>
<dbReference type="PANTHER" id="PTHR43628:SF1">
    <property type="entry name" value="CHITIN SYNTHASE REGULATORY FACTOR 2-RELATED"/>
    <property type="match status" value="1"/>
</dbReference>
<dbReference type="InterPro" id="IPR011990">
    <property type="entry name" value="TPR-like_helical_dom_sf"/>
</dbReference>
<organism evidence="3 4">
    <name type="scientific">Tritrichomonas musculus</name>
    <dbReference type="NCBI Taxonomy" id="1915356"/>
    <lineage>
        <taxon>Eukaryota</taxon>
        <taxon>Metamonada</taxon>
        <taxon>Parabasalia</taxon>
        <taxon>Tritrichomonadida</taxon>
        <taxon>Tritrichomonadidae</taxon>
        <taxon>Tritrichomonas</taxon>
    </lineage>
</organism>
<dbReference type="Gene3D" id="1.10.510.10">
    <property type="entry name" value="Transferase(Phosphotransferase) domain 1"/>
    <property type="match status" value="1"/>
</dbReference>
<keyword evidence="4" id="KW-1185">Reference proteome</keyword>
<dbReference type="Pfam" id="PF08238">
    <property type="entry name" value="Sel1"/>
    <property type="match status" value="8"/>
</dbReference>
<protein>
    <recommendedName>
        <fullName evidence="2">Protein kinase domain-containing protein</fullName>
    </recommendedName>
</protein>
<dbReference type="SUPFAM" id="SSF56112">
    <property type="entry name" value="Protein kinase-like (PK-like)"/>
    <property type="match status" value="1"/>
</dbReference>
<gene>
    <name evidence="3" type="ORF">M9Y10_007733</name>
</gene>
<dbReference type="InterPro" id="IPR006597">
    <property type="entry name" value="Sel1-like"/>
</dbReference>
<keyword evidence="1" id="KW-0175">Coiled coil</keyword>
<dbReference type="InterPro" id="IPR052945">
    <property type="entry name" value="Mitotic_Regulator"/>
</dbReference>
<dbReference type="Proteomes" id="UP001470230">
    <property type="component" value="Unassembled WGS sequence"/>
</dbReference>
<dbReference type="InterPro" id="IPR011009">
    <property type="entry name" value="Kinase-like_dom_sf"/>
</dbReference>
<dbReference type="InterPro" id="IPR008271">
    <property type="entry name" value="Ser/Thr_kinase_AS"/>
</dbReference>
<dbReference type="PROSITE" id="PS00108">
    <property type="entry name" value="PROTEIN_KINASE_ST"/>
    <property type="match status" value="1"/>
</dbReference>
<dbReference type="InterPro" id="IPR000719">
    <property type="entry name" value="Prot_kinase_dom"/>
</dbReference>
<dbReference type="SUPFAM" id="SSF81901">
    <property type="entry name" value="HCP-like"/>
    <property type="match status" value="4"/>
</dbReference>
<evidence type="ECO:0000259" key="2">
    <source>
        <dbReference type="PROSITE" id="PS50011"/>
    </source>
</evidence>
<dbReference type="SMART" id="SM00028">
    <property type="entry name" value="TPR"/>
    <property type="match status" value="3"/>
</dbReference>
<dbReference type="SMART" id="SM00220">
    <property type="entry name" value="S_TKc"/>
    <property type="match status" value="1"/>
</dbReference>
<dbReference type="PANTHER" id="PTHR43628">
    <property type="entry name" value="ACTIVATOR OF C KINASE PROTEIN 1-RELATED"/>
    <property type="match status" value="1"/>
</dbReference>
<dbReference type="Gene3D" id="1.25.40.10">
    <property type="entry name" value="Tetratricopeptide repeat domain"/>
    <property type="match status" value="4"/>
</dbReference>
<dbReference type="InterPro" id="IPR019734">
    <property type="entry name" value="TPR_rpt"/>
</dbReference>
<reference evidence="3 4" key="1">
    <citation type="submission" date="2024-04" db="EMBL/GenBank/DDBJ databases">
        <title>Tritrichomonas musculus Genome.</title>
        <authorList>
            <person name="Alves-Ferreira E."/>
            <person name="Grigg M."/>
            <person name="Lorenzi H."/>
            <person name="Galac M."/>
        </authorList>
    </citation>
    <scope>NUCLEOTIDE SEQUENCE [LARGE SCALE GENOMIC DNA]</scope>
    <source>
        <strain evidence="3 4">EAF2021</strain>
    </source>
</reference>
<dbReference type="SMART" id="SM00671">
    <property type="entry name" value="SEL1"/>
    <property type="match status" value="9"/>
</dbReference>
<proteinExistence type="predicted"/>
<sequence length="1273" mass="149922">MEHIDGIKLLPIPENFQMMKDHIKNPLLSKIYDQFDYKYIDANNCAETSEKAFIANMIDFLNDYMFITYYKIPSTIFDEDNNDISNFVICVEKICIIIKSVSVAVINDIFKEINETSINTNEPRDANISLEIENFHRSFFPKIEKNKFVEITINPIICYLIRRFYCPSNSFKDKSFFSFNEKSESFESKFKDKVDFLFQKENQSGLHILPYHLGSILKEAEEKSRENQEIEEKNELIEFKEKDFIFLRTLYSGGSSTINLVMHVDNLRLFVKKIFHRDDVKSKDRELNFIQNYSHRCFTRCYGYTKYNGEVSDLIYEFLSNDSIEKIDINKINLFTIICRLYQGLFHLKSNNLIHRDLKPSNILVDHDFVPYINDFETIRDIERVEFTKDFGSCIYASPEQNIENTTVSFPTDIFSLGQIIKKLLEKLGNTEITYSIQHMCEICIKEKPEERASLEQIQNILKHLLFNFYLNDKFVFKQIKQNEKATEMIQMFIENIIFQLSYLKQDKINSYMIDQIYYFVIFNVAKHENIKDIIFGNTSKYIYNTNLARNYTIGRKYLRLAGQQNYALCYTMLGDFYYTGEGVERDVTKAIKYYTLADNLDEKYASRILGVLNIFRNDNQKGVALLEKSIPNEDEKILYSLGVIYYQGYGIEKDYSKARYYFELADNKNFSYATINLGTMYFLGRGVKQNYEKAKELFTKASKLNNIYAFYNLGIIYEKGLGTKRDYSMAKYCFEKAAKENIGCSNMRLGLLYYYGLGVEIDYEKAKEYLEKSAMKKNPEALLQIGEMYFDGKGVEKNILKSKEYFELSAREKYSEAMVRLGFLYYKGLGVEKNYEKSFEFFHSASEKENFNAYFFEALQYENVKYIDYDISQAIELYTKCTENQKEKKIFEVIIKSDDGAFIENIIKENRHYHQALNNKGLIFLSYFEDIETAFNLIQDSAFGEFPIAQNNLGLLYQYFRNDKKNAIYFYDKASKKQLAIAEFNLGFLYEQDNDIDQSIIHYLNAFEYDENPIVFKEEVIDYDDELNDSQAFIICLTDLKLTKHYIKREREEEETKKQFYNESAKKYFLNALLKLILNVLKQNDDNSDSYSFKFQNGNQDKTSNIKDFILNCPLFNRERIENSKWEKNDSNSNEMTTTSKIVLYNDLINEIDNDPDVNDNDDSNCIDEKLILFKRPMVSNDENEIENESDSNLVNQNTDSDNKRKVIHLNSNNIRISSLTSFLQEIIGILFTNTEKIENEINDIINEMESILKTPPYLILFGRIHAKNDQY</sequence>
<evidence type="ECO:0000256" key="1">
    <source>
        <dbReference type="SAM" id="Coils"/>
    </source>
</evidence>
<dbReference type="Pfam" id="PF00069">
    <property type="entry name" value="Pkinase"/>
    <property type="match status" value="1"/>
</dbReference>
<evidence type="ECO:0000313" key="4">
    <source>
        <dbReference type="Proteomes" id="UP001470230"/>
    </source>
</evidence>
<feature type="coiled-coil region" evidence="1">
    <location>
        <begin position="213"/>
        <end position="243"/>
    </location>
</feature>
<feature type="domain" description="Protein kinase" evidence="2">
    <location>
        <begin position="244"/>
        <end position="467"/>
    </location>
</feature>
<accession>A0ABR2J258</accession>
<dbReference type="CDD" id="cd00180">
    <property type="entry name" value="PKc"/>
    <property type="match status" value="1"/>
</dbReference>
<dbReference type="PROSITE" id="PS50011">
    <property type="entry name" value="PROTEIN_KINASE_DOM"/>
    <property type="match status" value="1"/>
</dbReference>
<comment type="caution">
    <text evidence="3">The sequence shown here is derived from an EMBL/GenBank/DDBJ whole genome shotgun (WGS) entry which is preliminary data.</text>
</comment>